<dbReference type="InterPro" id="IPR032369">
    <property type="entry name" value="DUF4872"/>
</dbReference>
<dbReference type="RefSeq" id="WP_300951118.1">
    <property type="nucleotide sequence ID" value="NZ_JAUHJQ010000001.1"/>
</dbReference>
<comment type="caution">
    <text evidence="3">The sequence shown here is derived from an EMBL/GenBank/DDBJ whole genome shotgun (WGS) entry which is preliminary data.</text>
</comment>
<dbReference type="EMBL" id="JAUHJQ010000001">
    <property type="protein sequence ID" value="MDN4172208.1"/>
    <property type="molecule type" value="Genomic_DNA"/>
</dbReference>
<feature type="domain" description="Butirosin biosynthesis protein H N-terminal" evidence="1">
    <location>
        <begin position="26"/>
        <end position="159"/>
    </location>
</feature>
<evidence type="ECO:0000259" key="2">
    <source>
        <dbReference type="Pfam" id="PF16169"/>
    </source>
</evidence>
<evidence type="ECO:0000313" key="3">
    <source>
        <dbReference type="EMBL" id="MDN4172208.1"/>
    </source>
</evidence>
<feature type="domain" description="DUF4872" evidence="2">
    <location>
        <begin position="170"/>
        <end position="354"/>
    </location>
</feature>
<dbReference type="Pfam" id="PF14399">
    <property type="entry name" value="BtrH_N"/>
    <property type="match status" value="1"/>
</dbReference>
<gene>
    <name evidence="3" type="ORF">QWY28_04565</name>
</gene>
<keyword evidence="4" id="KW-1185">Reference proteome</keyword>
<sequence length="369" mass="40008">MSVEFLPRQPEPRRILLDYPHREAGHCGSGALRDLLEWAGLGWEEVPSEGLVFGMGGGLGFTYLRVPGLAPPIYLVGRSSDLEVDLLSRLGAEVDVRGTDDPVTGWGWVRRELQQGRPVLMWADIAELPYLNVRLQMSRHDIVVIGYDDRTETAFVVDNDRAEVQEVPYEALARARASRSFPVPTRHTTYFVHWPQNLPDLRPTAASALAASVDNMQAAVTAIIPDTSALPPDAVAAAGISGVAVFAKDVDRWPGLMPEAQLDVALRSLHAFVEKAGTGGGLFRRLQAQFCADVARLTESAEMAKAGAALLRCADTWSALAAAGRSDGATFDRWRRVNELAATLPSDEDHAISQMRKAAGELSGMGDQS</sequence>
<proteinExistence type="predicted"/>
<organism evidence="3 4">
    <name type="scientific">Nocardioides oceani</name>
    <dbReference type="NCBI Taxonomy" id="3058369"/>
    <lineage>
        <taxon>Bacteria</taxon>
        <taxon>Bacillati</taxon>
        <taxon>Actinomycetota</taxon>
        <taxon>Actinomycetes</taxon>
        <taxon>Propionibacteriales</taxon>
        <taxon>Nocardioidaceae</taxon>
        <taxon>Nocardioides</taxon>
    </lineage>
</organism>
<protein>
    <submittedName>
        <fullName evidence="3">BtrH N-terminal domain-containing protein</fullName>
    </submittedName>
</protein>
<accession>A0ABT8FBZ4</accession>
<evidence type="ECO:0000259" key="1">
    <source>
        <dbReference type="Pfam" id="PF14399"/>
    </source>
</evidence>
<name>A0ABT8FBZ4_9ACTN</name>
<evidence type="ECO:0000313" key="4">
    <source>
        <dbReference type="Proteomes" id="UP001168620"/>
    </source>
</evidence>
<dbReference type="Pfam" id="PF16169">
    <property type="entry name" value="DUF4872"/>
    <property type="match status" value="1"/>
</dbReference>
<dbReference type="InterPro" id="IPR026935">
    <property type="entry name" value="BtrH_N"/>
</dbReference>
<dbReference type="Proteomes" id="UP001168620">
    <property type="component" value="Unassembled WGS sequence"/>
</dbReference>
<reference evidence="3" key="1">
    <citation type="submission" date="2023-06" db="EMBL/GenBank/DDBJ databases">
        <title>Draft genome sequence of Nocardioides sp. SOB77.</title>
        <authorList>
            <person name="Zhang G."/>
        </authorList>
    </citation>
    <scope>NUCLEOTIDE SEQUENCE</scope>
    <source>
        <strain evidence="3">SOB77</strain>
    </source>
</reference>